<evidence type="ECO:0000256" key="2">
    <source>
        <dbReference type="ARBA" id="ARBA00022448"/>
    </source>
</evidence>
<dbReference type="InterPro" id="IPR006059">
    <property type="entry name" value="SBP"/>
</dbReference>
<comment type="caution">
    <text evidence="5">The sequence shown here is derived from an EMBL/GenBank/DDBJ whole genome shotgun (WGS) entry which is preliminary data.</text>
</comment>
<dbReference type="Proteomes" id="UP000830835">
    <property type="component" value="Unassembled WGS sequence"/>
</dbReference>
<sequence>MEHLRVSRRELLHGILLGLALAGCGGPDPNVPLILALKQSIPGSLLNEFRRSTTARFQVQFLDERAQLLAHLQQRSQPSTPARWDPLGWLQPRSPLVALSLLGADGLERAITSGWLDPLPEELLGEKWADLDPRWQQAVQREGQVWGVPWRWGVTAIAYRRDRVTEPIRDWADLWRSDLAGKITLPDHPREVIGLTLKKLGRSYNDPLNPEDPELRQELGSLHAQALAYTSSDYLPMLRIADSWVAVGWSQDLYSTQANYPELEVVIPASGSAIWWDMWVRPRALESEDLESLDLGSLFVDWFHFLLDPELAPRWVNLSGIPSVLPVDPAQLSSRLQQREDFQPVTWQRSEIWQPLSPSAAASYLNLWDQMRQGLL</sequence>
<dbReference type="PROSITE" id="PS51257">
    <property type="entry name" value="PROKAR_LIPOPROTEIN"/>
    <property type="match status" value="1"/>
</dbReference>
<dbReference type="InterPro" id="IPR001188">
    <property type="entry name" value="Sperm_putr-bd"/>
</dbReference>
<evidence type="ECO:0000313" key="6">
    <source>
        <dbReference type="Proteomes" id="UP000830835"/>
    </source>
</evidence>
<keyword evidence="4" id="KW-0574">Periplasm</keyword>
<proteinExistence type="predicted"/>
<gene>
    <name evidence="5" type="ORF">JX360_10870</name>
</gene>
<keyword evidence="6" id="KW-1185">Reference proteome</keyword>
<protein>
    <submittedName>
        <fullName evidence="5">Extracellular solute-binding protein</fullName>
    </submittedName>
</protein>
<dbReference type="SUPFAM" id="SSF53850">
    <property type="entry name" value="Periplasmic binding protein-like II"/>
    <property type="match status" value="1"/>
</dbReference>
<dbReference type="PANTHER" id="PTHR30222">
    <property type="entry name" value="SPERMIDINE/PUTRESCINE-BINDING PERIPLASMIC PROTEIN"/>
    <property type="match status" value="1"/>
</dbReference>
<evidence type="ECO:0000313" key="5">
    <source>
        <dbReference type="EMBL" id="MCJ2543404.1"/>
    </source>
</evidence>
<dbReference type="EMBL" id="JAFIRA010000027">
    <property type="protein sequence ID" value="MCJ2543404.1"/>
    <property type="molecule type" value="Genomic_DNA"/>
</dbReference>
<dbReference type="PRINTS" id="PR00909">
    <property type="entry name" value="SPERMDNBNDNG"/>
</dbReference>
<keyword evidence="2" id="KW-0813">Transport</keyword>
<name>A0ABT0CCF7_THEVL</name>
<evidence type="ECO:0000256" key="3">
    <source>
        <dbReference type="ARBA" id="ARBA00022729"/>
    </source>
</evidence>
<reference evidence="5" key="1">
    <citation type="submission" date="2021-02" db="EMBL/GenBank/DDBJ databases">
        <title>The CRISPR/cas machinery reduction and long-range gene transfer in the hot spring cyanobacterium Synechococcus.</title>
        <authorList>
            <person name="Dvorak P."/>
            <person name="Jahodarova E."/>
            <person name="Hasler P."/>
            <person name="Poulickova A."/>
        </authorList>
    </citation>
    <scope>NUCLEOTIDE SEQUENCE</scope>
    <source>
        <strain evidence="5">Rupite</strain>
    </source>
</reference>
<dbReference type="PANTHER" id="PTHR30222:SF17">
    <property type="entry name" value="SPERMIDINE_PUTRESCINE-BINDING PERIPLASMIC PROTEIN"/>
    <property type="match status" value="1"/>
</dbReference>
<dbReference type="Pfam" id="PF13416">
    <property type="entry name" value="SBP_bac_8"/>
    <property type="match status" value="1"/>
</dbReference>
<dbReference type="Gene3D" id="3.40.190.10">
    <property type="entry name" value="Periplasmic binding protein-like II"/>
    <property type="match status" value="2"/>
</dbReference>
<evidence type="ECO:0000256" key="1">
    <source>
        <dbReference type="ARBA" id="ARBA00004418"/>
    </source>
</evidence>
<accession>A0ABT0CCF7</accession>
<organism evidence="5 6">
    <name type="scientific">Thermostichus vulcanus str. 'Rupite'</name>
    <dbReference type="NCBI Taxonomy" id="2813851"/>
    <lineage>
        <taxon>Bacteria</taxon>
        <taxon>Bacillati</taxon>
        <taxon>Cyanobacteriota</taxon>
        <taxon>Cyanophyceae</taxon>
        <taxon>Thermostichales</taxon>
        <taxon>Thermostichaceae</taxon>
        <taxon>Thermostichus</taxon>
    </lineage>
</organism>
<comment type="subcellular location">
    <subcellularLocation>
        <location evidence="1">Periplasm</location>
    </subcellularLocation>
</comment>
<evidence type="ECO:0000256" key="4">
    <source>
        <dbReference type="ARBA" id="ARBA00022764"/>
    </source>
</evidence>
<dbReference type="RefSeq" id="WP_244350717.1">
    <property type="nucleotide sequence ID" value="NZ_JAFIRA010000027.1"/>
</dbReference>
<keyword evidence="3" id="KW-0732">Signal</keyword>